<dbReference type="AlphaFoldDB" id="A0A813R2N6"/>
<feature type="transmembrane region" description="Helical" evidence="2">
    <location>
        <begin position="12"/>
        <end position="31"/>
    </location>
</feature>
<dbReference type="Gene3D" id="2.130.10.130">
    <property type="entry name" value="Integrin alpha, N-terminal"/>
    <property type="match status" value="2"/>
</dbReference>
<evidence type="ECO:0000313" key="4">
    <source>
        <dbReference type="Proteomes" id="UP000663877"/>
    </source>
</evidence>
<keyword evidence="2" id="KW-0472">Membrane</keyword>
<dbReference type="InterPro" id="IPR028994">
    <property type="entry name" value="Integrin_alpha_N"/>
</dbReference>
<dbReference type="InterPro" id="IPR013517">
    <property type="entry name" value="FG-GAP"/>
</dbReference>
<proteinExistence type="predicted"/>
<name>A0A813R2N6_9BILA</name>
<dbReference type="SUPFAM" id="SSF69318">
    <property type="entry name" value="Integrin alpha N-terminal domain"/>
    <property type="match status" value="1"/>
</dbReference>
<feature type="transmembrane region" description="Helical" evidence="2">
    <location>
        <begin position="446"/>
        <end position="464"/>
    </location>
</feature>
<dbReference type="Proteomes" id="UP000663877">
    <property type="component" value="Unassembled WGS sequence"/>
</dbReference>
<sequence length="827" mass="91547">MRAKYLGQLATRLYIVLLVIGLIILTLYSVVKPRLLSKSFAKPSLDVYNSLVRDHHDTLRCPCSNISSVYDRYVQIEPKFHQICSSPFVSDEWRKSLTSNLVPDLSIYTQRDYRRFISAHLQFLTGLCRLSNQSVNASVGQFLSSLFVTPALLSETDFDAQVNSLIEQSKVNTPRIFTRFIRLIRDTNHGNAIISAYGTNFEYIDPLYSTKRYAANTKAITYDNCSCHLNANCTIQAAFVDINSTSEVIPIIGLKIGCTPTESFLASSLACFYNLSCINLIYNQLNYSNNIPSVAMPLSTDKSRFSSNTPVIDLVNKVFIENWSTAINYSSYFDQCSSSSCSYTYIERVNLLYTVTLISGIYGGLSLILKWLCPMIIRLWFKTYECRKKRTNRIESMSTDEMVTDQETNTSVRHSNASNITDSLTLVSTASTNTSSILQRFLCCKVLPCVLITMAIISLSVYLINKGKHHTFSRSNTVRTTTAVIDMLGFSTIDSTAAEPPCPIAFHSIILYPGHIHLSSSPLAVADFNSDGHLDIAIIKRGERNIDLLFGNGNGNFQEPTKSLILSDNELTLVVVGNLNNDSYPDLVFANGANNDIGVLLGTRGGTFLAQMTHLIEADGLLNSIIIGDFNNDDATDLIVTTTIENTCWSNICVLLSSGKETFGPTIVIPVEFRFEPTSAIIGDFNHDDRLDFVFTERSYDNVMLFLGNGSDGTFHELKKFMTGIRALPRSIIACDFNNDGHQDFAVALSVANGVGLMFGNGGGDFTVPIEFLTGSFRKPAFIATGDFNSDGRLDIVVTSETNLTMGILFSSCECCGFKPLNKRTLV</sequence>
<dbReference type="Pfam" id="PF13517">
    <property type="entry name" value="FG-GAP_3"/>
    <property type="match status" value="2"/>
</dbReference>
<gene>
    <name evidence="3" type="ORF">BJG266_LOCUS3797</name>
</gene>
<dbReference type="PANTHER" id="PTHR46580:SF4">
    <property type="entry name" value="ATP_GTP-BINDING PROTEIN"/>
    <property type="match status" value="1"/>
</dbReference>
<evidence type="ECO:0000256" key="2">
    <source>
        <dbReference type="SAM" id="Phobius"/>
    </source>
</evidence>
<evidence type="ECO:0000256" key="1">
    <source>
        <dbReference type="ARBA" id="ARBA00022729"/>
    </source>
</evidence>
<dbReference type="PANTHER" id="PTHR46580">
    <property type="entry name" value="SENSOR KINASE-RELATED"/>
    <property type="match status" value="1"/>
</dbReference>
<feature type="transmembrane region" description="Helical" evidence="2">
    <location>
        <begin position="351"/>
        <end position="381"/>
    </location>
</feature>
<protein>
    <submittedName>
        <fullName evidence="3">Uncharacterized protein</fullName>
    </submittedName>
</protein>
<reference evidence="3" key="1">
    <citation type="submission" date="2021-02" db="EMBL/GenBank/DDBJ databases">
        <authorList>
            <person name="Nowell W R."/>
        </authorList>
    </citation>
    <scope>NUCLEOTIDE SEQUENCE</scope>
</reference>
<dbReference type="EMBL" id="CAJNOI010000009">
    <property type="protein sequence ID" value="CAF0775137.1"/>
    <property type="molecule type" value="Genomic_DNA"/>
</dbReference>
<accession>A0A813R2N6</accession>
<evidence type="ECO:0000313" key="3">
    <source>
        <dbReference type="EMBL" id="CAF0775137.1"/>
    </source>
</evidence>
<keyword evidence="1" id="KW-0732">Signal</keyword>
<organism evidence="3 4">
    <name type="scientific">Adineta steineri</name>
    <dbReference type="NCBI Taxonomy" id="433720"/>
    <lineage>
        <taxon>Eukaryota</taxon>
        <taxon>Metazoa</taxon>
        <taxon>Spiralia</taxon>
        <taxon>Gnathifera</taxon>
        <taxon>Rotifera</taxon>
        <taxon>Eurotatoria</taxon>
        <taxon>Bdelloidea</taxon>
        <taxon>Adinetida</taxon>
        <taxon>Adinetidae</taxon>
        <taxon>Adineta</taxon>
    </lineage>
</organism>
<keyword evidence="2" id="KW-0812">Transmembrane</keyword>
<comment type="caution">
    <text evidence="3">The sequence shown here is derived from an EMBL/GenBank/DDBJ whole genome shotgun (WGS) entry which is preliminary data.</text>
</comment>
<keyword evidence="2" id="KW-1133">Transmembrane helix</keyword>